<dbReference type="EMBL" id="FP929132">
    <property type="protein sequence ID" value="CBX97951.1"/>
    <property type="molecule type" value="Genomic_DNA"/>
</dbReference>
<dbReference type="HOGENOM" id="CLU_3125367_0_0_1"/>
<keyword evidence="3" id="KW-1185">Reference proteome</keyword>
<feature type="region of interest" description="Disordered" evidence="1">
    <location>
        <begin position="27"/>
        <end position="50"/>
    </location>
</feature>
<accession>E5A274</accession>
<protein>
    <submittedName>
        <fullName evidence="2">Predicted protein</fullName>
    </submittedName>
</protein>
<evidence type="ECO:0000313" key="3">
    <source>
        <dbReference type="Proteomes" id="UP000002668"/>
    </source>
</evidence>
<proteinExistence type="predicted"/>
<sequence length="50" mass="5747">MTLNKLRLQLISHAKSEPMEAWLENLPSKRKKEKTHQQLRSSDSGIGKTT</sequence>
<reference evidence="3" key="1">
    <citation type="journal article" date="2011" name="Nat. Commun.">
        <title>Effector diversification within compartments of the Leptosphaeria maculans genome affected by Repeat-Induced Point mutations.</title>
        <authorList>
            <person name="Rouxel T."/>
            <person name="Grandaubert J."/>
            <person name="Hane J.K."/>
            <person name="Hoede C."/>
            <person name="van de Wouw A.P."/>
            <person name="Couloux A."/>
            <person name="Dominguez V."/>
            <person name="Anthouard V."/>
            <person name="Bally P."/>
            <person name="Bourras S."/>
            <person name="Cozijnsen A.J."/>
            <person name="Ciuffetti L.M."/>
            <person name="Degrave A."/>
            <person name="Dilmaghani A."/>
            <person name="Duret L."/>
            <person name="Fudal I."/>
            <person name="Goodwin S.B."/>
            <person name="Gout L."/>
            <person name="Glaser N."/>
            <person name="Linglin J."/>
            <person name="Kema G.H.J."/>
            <person name="Lapalu N."/>
            <person name="Lawrence C.B."/>
            <person name="May K."/>
            <person name="Meyer M."/>
            <person name="Ollivier B."/>
            <person name="Poulain J."/>
            <person name="Schoch C.L."/>
            <person name="Simon A."/>
            <person name="Spatafora J.W."/>
            <person name="Stachowiak A."/>
            <person name="Turgeon B.G."/>
            <person name="Tyler B.M."/>
            <person name="Vincent D."/>
            <person name="Weissenbach J."/>
            <person name="Amselem J."/>
            <person name="Quesneville H."/>
            <person name="Oliver R.P."/>
            <person name="Wincker P."/>
            <person name="Balesdent M.-H."/>
            <person name="Howlett B.J."/>
        </authorList>
    </citation>
    <scope>NUCLEOTIDE SEQUENCE [LARGE SCALE GENOMIC DNA]</scope>
    <source>
        <strain evidence="3">JN3 / isolate v23.1.3 / race Av1-4-5-6-7-8</strain>
    </source>
</reference>
<dbReference type="Proteomes" id="UP000002668">
    <property type="component" value="Genome"/>
</dbReference>
<feature type="compositionally biased region" description="Polar residues" evidence="1">
    <location>
        <begin position="38"/>
        <end position="50"/>
    </location>
</feature>
<gene>
    <name evidence="2" type="ORF">LEMA_uP093600.1</name>
</gene>
<name>E5A274_LEPMJ</name>
<dbReference type="AlphaFoldDB" id="E5A274"/>
<dbReference type="VEuPathDB" id="FungiDB:LEMA_uP093600.1"/>
<dbReference type="InParanoid" id="E5A274"/>
<evidence type="ECO:0000256" key="1">
    <source>
        <dbReference type="SAM" id="MobiDB-lite"/>
    </source>
</evidence>
<evidence type="ECO:0000313" key="2">
    <source>
        <dbReference type="EMBL" id="CBX97951.1"/>
    </source>
</evidence>
<organism evidence="3">
    <name type="scientific">Leptosphaeria maculans (strain JN3 / isolate v23.1.3 / race Av1-4-5-6-7-8)</name>
    <name type="common">Blackleg fungus</name>
    <name type="synonym">Phoma lingam</name>
    <dbReference type="NCBI Taxonomy" id="985895"/>
    <lineage>
        <taxon>Eukaryota</taxon>
        <taxon>Fungi</taxon>
        <taxon>Dikarya</taxon>
        <taxon>Ascomycota</taxon>
        <taxon>Pezizomycotina</taxon>
        <taxon>Dothideomycetes</taxon>
        <taxon>Pleosporomycetidae</taxon>
        <taxon>Pleosporales</taxon>
        <taxon>Pleosporineae</taxon>
        <taxon>Leptosphaeriaceae</taxon>
        <taxon>Plenodomus</taxon>
        <taxon>Plenodomus lingam/Leptosphaeria maculans species complex</taxon>
    </lineage>
</organism>